<dbReference type="Pfam" id="PF00353">
    <property type="entry name" value="HemolysinCabind"/>
    <property type="match status" value="1"/>
</dbReference>
<keyword evidence="3" id="KW-0964">Secreted</keyword>
<evidence type="ECO:0000256" key="3">
    <source>
        <dbReference type="ARBA" id="ARBA00022525"/>
    </source>
</evidence>
<dbReference type="SUPFAM" id="SSF89260">
    <property type="entry name" value="Collagen-binding domain"/>
    <property type="match status" value="1"/>
</dbReference>
<dbReference type="Pfam" id="PF08548">
    <property type="entry name" value="Peptidase_M10_C"/>
    <property type="match status" value="1"/>
</dbReference>
<dbReference type="InterPro" id="IPR013858">
    <property type="entry name" value="Peptidase_M10B_C"/>
</dbReference>
<dbReference type="Gene3D" id="2.150.10.10">
    <property type="entry name" value="Serralysin-like metalloprotease, C-terminal"/>
    <property type="match status" value="1"/>
</dbReference>
<comment type="cofactor">
    <cofactor evidence="1">
        <name>Ca(2+)</name>
        <dbReference type="ChEBI" id="CHEBI:29108"/>
    </cofactor>
</comment>
<dbReference type="SUPFAM" id="SSF51120">
    <property type="entry name" value="beta-Roll"/>
    <property type="match status" value="1"/>
</dbReference>
<dbReference type="PRINTS" id="PR00313">
    <property type="entry name" value="CABNDNGRPT"/>
</dbReference>
<organism evidence="7">
    <name type="scientific">Mesorhizobium sp. WSM2240</name>
    <dbReference type="NCBI Taxonomy" id="3228851"/>
    <lineage>
        <taxon>Bacteria</taxon>
        <taxon>Pseudomonadati</taxon>
        <taxon>Pseudomonadota</taxon>
        <taxon>Alphaproteobacteria</taxon>
        <taxon>Hyphomicrobiales</taxon>
        <taxon>Phyllobacteriaceae</taxon>
        <taxon>Mesorhizobium</taxon>
    </lineage>
</organism>
<dbReference type="InterPro" id="IPR011049">
    <property type="entry name" value="Serralysin-like_metalloprot_C"/>
</dbReference>
<evidence type="ECO:0000256" key="1">
    <source>
        <dbReference type="ARBA" id="ARBA00001913"/>
    </source>
</evidence>
<sequence>MTYRSYIGDPLNGGYSNEEYGFAQTLMMYDIAALQHLYGADFSTNSGDTVYSWSATTGEMSVNGVGQGAPGGGVGGSANRVFLTIWDGNGEDTYDFSNYTENGLIDLAPGDFRAGATYSGTGLYAEPLRNGNHSRATATVLDSFIGFRSDANIQYSQTNPTVSVSGNGDGTVDWYSFDVLAPGQVVVDIDGSLDSFIRLYDSLGNQVAFNDDATVDPGNADTLQSFIAFTVATPGRYYVQVLLYAGDVAIPNGTNYTLNITLPDPVETPPASQGNDELFGDTGNDALFGQGGNDRLDGGAGADSMVGGTGDDIYVVDSAGDTTMENAGEGTDTVRSYISWVLANNVSGWSCKAQATSTAPAMR</sequence>
<dbReference type="EMBL" id="CP159253">
    <property type="protein sequence ID" value="XCG49447.1"/>
    <property type="molecule type" value="Genomic_DNA"/>
</dbReference>
<name>A0AAU8CRI6_9HYPH</name>
<dbReference type="AlphaFoldDB" id="A0AAU8CRI6"/>
<evidence type="ECO:0000256" key="4">
    <source>
        <dbReference type="ARBA" id="ARBA00022737"/>
    </source>
</evidence>
<accession>A0AAU8CRI6</accession>
<dbReference type="PROSITE" id="PS00330">
    <property type="entry name" value="HEMOLYSIN_CALCIUM"/>
    <property type="match status" value="1"/>
</dbReference>
<keyword evidence="4" id="KW-0677">Repeat</keyword>
<protein>
    <submittedName>
        <fullName evidence="7">Pre-peptidase C-terminal domain-containing protein</fullName>
    </submittedName>
</protein>
<gene>
    <name evidence="7" type="ORF">ABVK50_02060</name>
</gene>
<dbReference type="InterPro" id="IPR001343">
    <property type="entry name" value="Hemolysn_Ca-bd"/>
</dbReference>
<comment type="subcellular location">
    <subcellularLocation>
        <location evidence="2">Secreted</location>
    </subcellularLocation>
</comment>
<evidence type="ECO:0000259" key="5">
    <source>
        <dbReference type="Pfam" id="PF04151"/>
    </source>
</evidence>
<dbReference type="InterPro" id="IPR007280">
    <property type="entry name" value="Peptidase_C_arc/bac"/>
</dbReference>
<evidence type="ECO:0000256" key="2">
    <source>
        <dbReference type="ARBA" id="ARBA00004613"/>
    </source>
</evidence>
<feature type="domain" description="Peptidase M10 serralysin C-terminal" evidence="6">
    <location>
        <begin position="42"/>
        <end position="112"/>
    </location>
</feature>
<dbReference type="InterPro" id="IPR018511">
    <property type="entry name" value="Hemolysin-typ_Ca-bd_CS"/>
</dbReference>
<reference evidence="7" key="1">
    <citation type="submission" date="2024-06" db="EMBL/GenBank/DDBJ databases">
        <title>Mesorhizobium karijinii sp. nov., a symbiont of the iconic Swainsona formosa from arid Australia.</title>
        <authorList>
            <person name="Hill Y.J."/>
            <person name="Watkin E.L.J."/>
            <person name="O'Hara G.W."/>
            <person name="Terpolilli J."/>
            <person name="Tye M.L."/>
            <person name="Kohlmeier M.G."/>
        </authorList>
    </citation>
    <scope>NUCLEOTIDE SEQUENCE</scope>
    <source>
        <strain evidence="7">WSM2240</strain>
    </source>
</reference>
<feature type="domain" description="Peptidase C-terminal archaeal/bacterial" evidence="5">
    <location>
        <begin position="171"/>
        <end position="241"/>
    </location>
</feature>
<evidence type="ECO:0000313" key="7">
    <source>
        <dbReference type="EMBL" id="XCG49447.1"/>
    </source>
</evidence>
<evidence type="ECO:0000259" key="6">
    <source>
        <dbReference type="Pfam" id="PF08548"/>
    </source>
</evidence>
<dbReference type="Gene3D" id="2.60.120.380">
    <property type="match status" value="1"/>
</dbReference>
<dbReference type="GO" id="GO:0005615">
    <property type="term" value="C:extracellular space"/>
    <property type="evidence" value="ECO:0007669"/>
    <property type="project" value="InterPro"/>
</dbReference>
<dbReference type="RefSeq" id="WP_353643020.1">
    <property type="nucleotide sequence ID" value="NZ_CP159253.1"/>
</dbReference>
<proteinExistence type="predicted"/>
<dbReference type="Pfam" id="PF04151">
    <property type="entry name" value="PPC"/>
    <property type="match status" value="1"/>
</dbReference>
<dbReference type="GO" id="GO:0005509">
    <property type="term" value="F:calcium ion binding"/>
    <property type="evidence" value="ECO:0007669"/>
    <property type="project" value="InterPro"/>
</dbReference>